<protein>
    <submittedName>
        <fullName evidence="1">Uncharacterized protein</fullName>
    </submittedName>
</protein>
<dbReference type="Proteomes" id="UP001179952">
    <property type="component" value="Unassembled WGS sequence"/>
</dbReference>
<comment type="caution">
    <text evidence="1">The sequence shown here is derived from an EMBL/GenBank/DDBJ whole genome shotgun (WGS) entry which is preliminary data.</text>
</comment>
<reference evidence="1" key="1">
    <citation type="journal article" date="2023" name="Nat. Commun.">
        <title>Diploid and tetraploid genomes of Acorus and the evolution of monocots.</title>
        <authorList>
            <person name="Ma L."/>
            <person name="Liu K.W."/>
            <person name="Li Z."/>
            <person name="Hsiao Y.Y."/>
            <person name="Qi Y."/>
            <person name="Fu T."/>
            <person name="Tang G.D."/>
            <person name="Zhang D."/>
            <person name="Sun W.H."/>
            <person name="Liu D.K."/>
            <person name="Li Y."/>
            <person name="Chen G.Z."/>
            <person name="Liu X.D."/>
            <person name="Liao X.Y."/>
            <person name="Jiang Y.T."/>
            <person name="Yu X."/>
            <person name="Hao Y."/>
            <person name="Huang J."/>
            <person name="Zhao X.W."/>
            <person name="Ke S."/>
            <person name="Chen Y.Y."/>
            <person name="Wu W.L."/>
            <person name="Hsu J.L."/>
            <person name="Lin Y.F."/>
            <person name="Huang M.D."/>
            <person name="Li C.Y."/>
            <person name="Huang L."/>
            <person name="Wang Z.W."/>
            <person name="Zhao X."/>
            <person name="Zhong W.Y."/>
            <person name="Peng D.H."/>
            <person name="Ahmad S."/>
            <person name="Lan S."/>
            <person name="Zhang J.S."/>
            <person name="Tsai W.C."/>
            <person name="Van de Peer Y."/>
            <person name="Liu Z.J."/>
        </authorList>
    </citation>
    <scope>NUCLEOTIDE SEQUENCE</scope>
    <source>
        <strain evidence="1">SCP</strain>
    </source>
</reference>
<evidence type="ECO:0000313" key="2">
    <source>
        <dbReference type="Proteomes" id="UP001179952"/>
    </source>
</evidence>
<reference evidence="1" key="2">
    <citation type="submission" date="2023-06" db="EMBL/GenBank/DDBJ databases">
        <authorList>
            <person name="Ma L."/>
            <person name="Liu K.-W."/>
            <person name="Li Z."/>
            <person name="Hsiao Y.-Y."/>
            <person name="Qi Y."/>
            <person name="Fu T."/>
            <person name="Tang G."/>
            <person name="Zhang D."/>
            <person name="Sun W.-H."/>
            <person name="Liu D.-K."/>
            <person name="Li Y."/>
            <person name="Chen G.-Z."/>
            <person name="Liu X.-D."/>
            <person name="Liao X.-Y."/>
            <person name="Jiang Y.-T."/>
            <person name="Yu X."/>
            <person name="Hao Y."/>
            <person name="Huang J."/>
            <person name="Zhao X.-W."/>
            <person name="Ke S."/>
            <person name="Chen Y.-Y."/>
            <person name="Wu W.-L."/>
            <person name="Hsu J.-L."/>
            <person name="Lin Y.-F."/>
            <person name="Huang M.-D."/>
            <person name="Li C.-Y."/>
            <person name="Huang L."/>
            <person name="Wang Z.-W."/>
            <person name="Zhao X."/>
            <person name="Zhong W.-Y."/>
            <person name="Peng D.-H."/>
            <person name="Ahmad S."/>
            <person name="Lan S."/>
            <person name="Zhang J.-S."/>
            <person name="Tsai W.-C."/>
            <person name="Van De Peer Y."/>
            <person name="Liu Z.-J."/>
        </authorList>
    </citation>
    <scope>NUCLEOTIDE SEQUENCE</scope>
    <source>
        <strain evidence="1">SCP</strain>
        <tissue evidence="1">Leaves</tissue>
    </source>
</reference>
<evidence type="ECO:0000313" key="1">
    <source>
        <dbReference type="EMBL" id="KAK1265452.1"/>
    </source>
</evidence>
<keyword evidence="2" id="KW-1185">Reference proteome</keyword>
<proteinExistence type="predicted"/>
<sequence length="82" mass="9016">MDEELEELLLLDYNINACGPLPLDACRGGRANQKCCESINTAIKTKGCPCICKQLNIYKHPDLPSKCYTINLCPMCKGCSCS</sequence>
<organism evidence="1 2">
    <name type="scientific">Acorus gramineus</name>
    <name type="common">Dwarf sweet flag</name>
    <dbReference type="NCBI Taxonomy" id="55184"/>
    <lineage>
        <taxon>Eukaryota</taxon>
        <taxon>Viridiplantae</taxon>
        <taxon>Streptophyta</taxon>
        <taxon>Embryophyta</taxon>
        <taxon>Tracheophyta</taxon>
        <taxon>Spermatophyta</taxon>
        <taxon>Magnoliopsida</taxon>
        <taxon>Liliopsida</taxon>
        <taxon>Acoraceae</taxon>
        <taxon>Acorus</taxon>
    </lineage>
</organism>
<dbReference type="AlphaFoldDB" id="A0AAV9AMP0"/>
<dbReference type="EMBL" id="JAUJYN010000008">
    <property type="protein sequence ID" value="KAK1265452.1"/>
    <property type="molecule type" value="Genomic_DNA"/>
</dbReference>
<gene>
    <name evidence="1" type="ORF">QJS04_geneDACA015709</name>
</gene>
<accession>A0AAV9AMP0</accession>
<name>A0AAV9AMP0_ACOGR</name>